<dbReference type="NCBIfam" id="NF009557">
    <property type="entry name" value="PRK13009.1"/>
    <property type="match status" value="1"/>
</dbReference>
<evidence type="ECO:0000256" key="1">
    <source>
        <dbReference type="ARBA" id="ARBA00005130"/>
    </source>
</evidence>
<dbReference type="PANTHER" id="PTHR43808">
    <property type="entry name" value="ACETYLORNITHINE DEACETYLASE"/>
    <property type="match status" value="1"/>
</dbReference>
<dbReference type="Gene3D" id="3.30.70.360">
    <property type="match status" value="1"/>
</dbReference>
<evidence type="ECO:0000313" key="18">
    <source>
        <dbReference type="Proteomes" id="UP000005156"/>
    </source>
</evidence>
<accession>F3QM06</accession>
<dbReference type="CDD" id="cd03891">
    <property type="entry name" value="M20_DapE_proteobac"/>
    <property type="match status" value="1"/>
</dbReference>
<feature type="binding site" evidence="15">
    <location>
        <position position="137"/>
    </location>
    <ligand>
        <name>Zn(2+)</name>
        <dbReference type="ChEBI" id="CHEBI:29105"/>
        <label>2</label>
    </ligand>
</feature>
<dbReference type="NCBIfam" id="TIGR01246">
    <property type="entry name" value="dapE_proteo"/>
    <property type="match status" value="1"/>
</dbReference>
<keyword evidence="7 15" id="KW-0479">Metal-binding</keyword>
<evidence type="ECO:0000256" key="15">
    <source>
        <dbReference type="HAMAP-Rule" id="MF_01690"/>
    </source>
</evidence>
<dbReference type="InterPro" id="IPR011650">
    <property type="entry name" value="Peptidase_M20_dimer"/>
</dbReference>
<dbReference type="Proteomes" id="UP000005156">
    <property type="component" value="Unassembled WGS sequence"/>
</dbReference>
<keyword evidence="6 15" id="KW-0028">Amino-acid biosynthesis</keyword>
<keyword evidence="12 15" id="KW-0170">Cobalt</keyword>
<dbReference type="InterPro" id="IPR036264">
    <property type="entry name" value="Bact_exopeptidase_dim_dom"/>
</dbReference>
<keyword evidence="8 15" id="KW-0378">Hydrolase</keyword>
<comment type="catalytic activity">
    <reaction evidence="14 15">
        <text>N-succinyl-(2S,6S)-2,6-diaminopimelate + H2O = (2S,6S)-2,6-diaminopimelate + succinate</text>
        <dbReference type="Rhea" id="RHEA:22608"/>
        <dbReference type="ChEBI" id="CHEBI:15377"/>
        <dbReference type="ChEBI" id="CHEBI:30031"/>
        <dbReference type="ChEBI" id="CHEBI:57609"/>
        <dbReference type="ChEBI" id="CHEBI:58087"/>
        <dbReference type="EC" id="3.5.1.18"/>
    </reaction>
</comment>
<dbReference type="GO" id="GO:0009089">
    <property type="term" value="P:lysine biosynthetic process via diaminopimelate"/>
    <property type="evidence" value="ECO:0007669"/>
    <property type="project" value="UniProtKB-UniRule"/>
</dbReference>
<feature type="binding site" evidence="15">
    <location>
        <position position="102"/>
    </location>
    <ligand>
        <name>Zn(2+)</name>
        <dbReference type="ChEBI" id="CHEBI:29105"/>
        <label>2</label>
    </ligand>
</feature>
<feature type="binding site" evidence="15">
    <location>
        <position position="165"/>
    </location>
    <ligand>
        <name>Zn(2+)</name>
        <dbReference type="ChEBI" id="CHEBI:29105"/>
        <label>1</label>
    </ligand>
</feature>
<dbReference type="AlphaFoldDB" id="F3QM06"/>
<comment type="subunit">
    <text evidence="3 15">Homodimer.</text>
</comment>
<dbReference type="GO" id="GO:0006526">
    <property type="term" value="P:L-arginine biosynthetic process"/>
    <property type="evidence" value="ECO:0007669"/>
    <property type="project" value="TreeGrafter"/>
</dbReference>
<feature type="binding site" evidence="15">
    <location>
        <position position="70"/>
    </location>
    <ligand>
        <name>Zn(2+)</name>
        <dbReference type="ChEBI" id="CHEBI:29105"/>
        <label>1</label>
    </ligand>
</feature>
<evidence type="ECO:0000256" key="10">
    <source>
        <dbReference type="ARBA" id="ARBA00022915"/>
    </source>
</evidence>
<evidence type="ECO:0000256" key="13">
    <source>
        <dbReference type="ARBA" id="ARBA00031891"/>
    </source>
</evidence>
<proteinExistence type="inferred from homology"/>
<dbReference type="GO" id="GO:0019877">
    <property type="term" value="P:diaminopimelate biosynthetic process"/>
    <property type="evidence" value="ECO:0007669"/>
    <property type="project" value="UniProtKB-UniRule"/>
</dbReference>
<dbReference type="SUPFAM" id="SSF55031">
    <property type="entry name" value="Bacterial exopeptidase dimerisation domain"/>
    <property type="match status" value="1"/>
</dbReference>
<dbReference type="InterPro" id="IPR002933">
    <property type="entry name" value="Peptidase_M20"/>
</dbReference>
<dbReference type="SUPFAM" id="SSF53187">
    <property type="entry name" value="Zn-dependent exopeptidases"/>
    <property type="match status" value="1"/>
</dbReference>
<evidence type="ECO:0000256" key="14">
    <source>
        <dbReference type="ARBA" id="ARBA00051301"/>
    </source>
</evidence>
<gene>
    <name evidence="15" type="primary">dapE</name>
    <name evidence="17" type="ORF">HMPREF9439_01979</name>
</gene>
<evidence type="ECO:0000256" key="12">
    <source>
        <dbReference type="ARBA" id="ARBA00023285"/>
    </source>
</evidence>
<evidence type="ECO:0000256" key="6">
    <source>
        <dbReference type="ARBA" id="ARBA00022605"/>
    </source>
</evidence>
<keyword evidence="18" id="KW-1185">Reference proteome</keyword>
<evidence type="ECO:0000256" key="8">
    <source>
        <dbReference type="ARBA" id="ARBA00022801"/>
    </source>
</evidence>
<evidence type="ECO:0000313" key="17">
    <source>
        <dbReference type="EMBL" id="EGG52547.1"/>
    </source>
</evidence>
<comment type="caution">
    <text evidence="17">The sequence shown here is derived from an EMBL/GenBank/DDBJ whole genome shotgun (WGS) entry which is preliminary data.</text>
</comment>
<reference evidence="17 18" key="1">
    <citation type="submission" date="2011-02" db="EMBL/GenBank/DDBJ databases">
        <authorList>
            <person name="Weinstock G."/>
            <person name="Sodergren E."/>
            <person name="Clifton S."/>
            <person name="Fulton L."/>
            <person name="Fulton B."/>
            <person name="Courtney L."/>
            <person name="Fronick C."/>
            <person name="Harrison M."/>
            <person name="Strong C."/>
            <person name="Farmer C."/>
            <person name="Delahaunty K."/>
            <person name="Markovic C."/>
            <person name="Hall O."/>
            <person name="Minx P."/>
            <person name="Tomlinson C."/>
            <person name="Mitreva M."/>
            <person name="Hou S."/>
            <person name="Chen J."/>
            <person name="Wollam A."/>
            <person name="Pepin K.H."/>
            <person name="Johnson M."/>
            <person name="Bhonagiri V."/>
            <person name="Zhang X."/>
            <person name="Suruliraj S."/>
            <person name="Warren W."/>
            <person name="Chinwalla A."/>
            <person name="Mardis E.R."/>
            <person name="Wilson R.K."/>
        </authorList>
    </citation>
    <scope>NUCLEOTIDE SEQUENCE [LARGE SCALE GENOMIC DNA]</scope>
    <source>
        <strain evidence="17 18">YIT 11859</strain>
    </source>
</reference>
<evidence type="ECO:0000256" key="9">
    <source>
        <dbReference type="ARBA" id="ARBA00022833"/>
    </source>
</evidence>
<evidence type="ECO:0000256" key="7">
    <source>
        <dbReference type="ARBA" id="ARBA00022723"/>
    </source>
</evidence>
<dbReference type="HAMAP" id="MF_01690">
    <property type="entry name" value="DapE"/>
    <property type="match status" value="1"/>
</dbReference>
<evidence type="ECO:0000259" key="16">
    <source>
        <dbReference type="Pfam" id="PF07687"/>
    </source>
</evidence>
<comment type="function">
    <text evidence="15">Catalyzes the hydrolysis of N-succinyl-L,L-diaminopimelic acid (SDAP), forming succinate and LL-2,6-diaminopimelate (DAP), an intermediate involved in the bacterial biosynthesis of lysine and meso-diaminopimelic acid, an essential component of bacterial cell walls.</text>
</comment>
<dbReference type="GO" id="GO:0008777">
    <property type="term" value="F:acetylornithine deacetylase activity"/>
    <property type="evidence" value="ECO:0007669"/>
    <property type="project" value="TreeGrafter"/>
</dbReference>
<keyword evidence="11 15" id="KW-0457">Lysine biosynthesis</keyword>
<dbReference type="Pfam" id="PF07687">
    <property type="entry name" value="M20_dimer"/>
    <property type="match status" value="1"/>
</dbReference>
<dbReference type="InterPro" id="IPR050072">
    <property type="entry name" value="Peptidase_M20A"/>
</dbReference>
<feature type="binding site" evidence="15">
    <location>
        <position position="102"/>
    </location>
    <ligand>
        <name>Zn(2+)</name>
        <dbReference type="ChEBI" id="CHEBI:29105"/>
        <label>1</label>
    </ligand>
</feature>
<keyword evidence="10 15" id="KW-0220">Diaminopimelate biosynthesis</keyword>
<dbReference type="EC" id="3.5.1.18" evidence="4 15"/>
<dbReference type="EMBL" id="AFBP01000069">
    <property type="protein sequence ID" value="EGG52547.1"/>
    <property type="molecule type" value="Genomic_DNA"/>
</dbReference>
<dbReference type="PANTHER" id="PTHR43808:SF31">
    <property type="entry name" value="N-ACETYL-L-CITRULLINE DEACETYLASE"/>
    <property type="match status" value="1"/>
</dbReference>
<dbReference type="GO" id="GO:0050897">
    <property type="term" value="F:cobalt ion binding"/>
    <property type="evidence" value="ECO:0007669"/>
    <property type="project" value="UniProtKB-UniRule"/>
</dbReference>
<comment type="pathway">
    <text evidence="1 15">Amino-acid biosynthesis; L-lysine biosynthesis via DAP pathway; LL-2,6-diaminopimelate from (S)-tetrahydrodipicolinate (succinylase route): step 3/3.</text>
</comment>
<comment type="similarity">
    <text evidence="2 15">Belongs to the peptidase M20A family. DapE subfamily.</text>
</comment>
<protein>
    <recommendedName>
        <fullName evidence="5 15">Succinyl-diaminopimelate desuccinylase</fullName>
        <shortName evidence="15">SDAP desuccinylase</shortName>
        <ecNumber evidence="4 15">3.5.1.18</ecNumber>
    </recommendedName>
    <alternativeName>
        <fullName evidence="13 15">N-succinyl-LL-2,6-diaminoheptanedioate amidohydrolase</fullName>
    </alternativeName>
</protein>
<dbReference type="HOGENOM" id="CLU_021802_4_0_4"/>
<dbReference type="Gene3D" id="3.40.630.10">
    <property type="entry name" value="Zn peptidases"/>
    <property type="match status" value="2"/>
</dbReference>
<organism evidence="17 18">
    <name type="scientific">Parasutterella excrementihominis YIT 11859</name>
    <dbReference type="NCBI Taxonomy" id="762966"/>
    <lineage>
        <taxon>Bacteria</taxon>
        <taxon>Pseudomonadati</taxon>
        <taxon>Pseudomonadota</taxon>
        <taxon>Betaproteobacteria</taxon>
        <taxon>Burkholderiales</taxon>
        <taxon>Sutterellaceae</taxon>
        <taxon>Parasutterella</taxon>
    </lineage>
</organism>
<dbReference type="UniPathway" id="UPA00034">
    <property type="reaction ID" value="UER00021"/>
</dbReference>
<feature type="active site" evidence="15">
    <location>
        <position position="72"/>
    </location>
</feature>
<keyword evidence="9 15" id="KW-0862">Zinc</keyword>
<feature type="domain" description="Peptidase M20 dimerisation" evidence="16">
    <location>
        <begin position="178"/>
        <end position="280"/>
    </location>
</feature>
<dbReference type="eggNOG" id="COG0624">
    <property type="taxonomic scope" value="Bacteria"/>
</dbReference>
<feature type="binding site" evidence="15">
    <location>
        <position position="351"/>
    </location>
    <ligand>
        <name>Zn(2+)</name>
        <dbReference type="ChEBI" id="CHEBI:29105"/>
        <label>2</label>
    </ligand>
</feature>
<evidence type="ECO:0000256" key="4">
    <source>
        <dbReference type="ARBA" id="ARBA00011921"/>
    </source>
</evidence>
<dbReference type="InterPro" id="IPR005941">
    <property type="entry name" value="DapE_proteobac"/>
</dbReference>
<evidence type="ECO:0000256" key="3">
    <source>
        <dbReference type="ARBA" id="ARBA00011738"/>
    </source>
</evidence>
<evidence type="ECO:0000256" key="5">
    <source>
        <dbReference type="ARBA" id="ARBA00022391"/>
    </source>
</evidence>
<evidence type="ECO:0000256" key="2">
    <source>
        <dbReference type="ARBA" id="ARBA00006746"/>
    </source>
</evidence>
<name>F3QM06_9BURK</name>
<sequence>MFSMQQDPLELTKKIIACESVTPSDAGSLKIFADLLSQHGFSCEEINRGQTKNLWAKYGSGAPVFLFAGHVDVVPPGADGWKFPPFVPTEDEGFLYGRGAQDMKTSDACFAAAACEFVSKHPQFKGTIVLLLTSDEEGDGKDGTQYALQVLSDREVAPDFCIVGEPSCTRLLGDTIKNGRRGSLNGKLTVRGIQGHVAYPKKVRNPIHSAAPLLAELSQTVWDEGLPPFPATSFQISNIHAGTGAVNVVPGECVITFNIRYNPKHTAASLEKQIEDMCRKYVWDFKIEWQESASPFFSEKPFFRNELAEAIKDVTGIKPEFSTSGGTSDGRFIRQWCPEVVEFGPVNDRIHKVNERIPTKDIACLSKIYYRILERIFLSEHDGN</sequence>
<feature type="active site" description="Proton acceptor" evidence="15">
    <location>
        <position position="136"/>
    </location>
</feature>
<dbReference type="GO" id="GO:0008270">
    <property type="term" value="F:zinc ion binding"/>
    <property type="evidence" value="ECO:0007669"/>
    <property type="project" value="UniProtKB-UniRule"/>
</dbReference>
<dbReference type="GO" id="GO:0009014">
    <property type="term" value="F:succinyl-diaminopimelate desuccinylase activity"/>
    <property type="evidence" value="ECO:0007669"/>
    <property type="project" value="UniProtKB-UniRule"/>
</dbReference>
<evidence type="ECO:0000256" key="11">
    <source>
        <dbReference type="ARBA" id="ARBA00023154"/>
    </source>
</evidence>
<comment type="cofactor">
    <cofactor evidence="15">
        <name>Zn(2+)</name>
        <dbReference type="ChEBI" id="CHEBI:29105"/>
    </cofactor>
    <cofactor evidence="15">
        <name>Co(2+)</name>
        <dbReference type="ChEBI" id="CHEBI:48828"/>
    </cofactor>
    <text evidence="15">Binds 2 Zn(2+) or Co(2+) ions per subunit.</text>
</comment>
<dbReference type="Pfam" id="PF01546">
    <property type="entry name" value="Peptidase_M20"/>
    <property type="match status" value="1"/>
</dbReference>